<keyword evidence="2" id="KW-1185">Reference proteome</keyword>
<gene>
    <name evidence="1" type="ORF">TRAPUB_3382</name>
</gene>
<proteinExistence type="predicted"/>
<accession>A0A1M2VE08</accession>
<dbReference type="EMBL" id="MNAD01001388">
    <property type="protein sequence ID" value="OJT05763.1"/>
    <property type="molecule type" value="Genomic_DNA"/>
</dbReference>
<protein>
    <submittedName>
        <fullName evidence="1">Uncharacterized protein</fullName>
    </submittedName>
</protein>
<dbReference type="Proteomes" id="UP000184267">
    <property type="component" value="Unassembled WGS sequence"/>
</dbReference>
<dbReference type="AlphaFoldDB" id="A0A1M2VE08"/>
<reference evidence="1 2" key="1">
    <citation type="submission" date="2016-10" db="EMBL/GenBank/DDBJ databases">
        <title>Genome sequence of the basidiomycete white-rot fungus Trametes pubescens.</title>
        <authorList>
            <person name="Makela M.R."/>
            <person name="Granchi Z."/>
            <person name="Peng M."/>
            <person name="De Vries R.P."/>
            <person name="Grigoriev I."/>
            <person name="Riley R."/>
            <person name="Hilden K."/>
        </authorList>
    </citation>
    <scope>NUCLEOTIDE SEQUENCE [LARGE SCALE GENOMIC DNA]</scope>
    <source>
        <strain evidence="1 2">FBCC735</strain>
    </source>
</reference>
<organism evidence="1 2">
    <name type="scientific">Trametes pubescens</name>
    <name type="common">White-rot fungus</name>
    <dbReference type="NCBI Taxonomy" id="154538"/>
    <lineage>
        <taxon>Eukaryota</taxon>
        <taxon>Fungi</taxon>
        <taxon>Dikarya</taxon>
        <taxon>Basidiomycota</taxon>
        <taxon>Agaricomycotina</taxon>
        <taxon>Agaricomycetes</taxon>
        <taxon>Polyporales</taxon>
        <taxon>Polyporaceae</taxon>
        <taxon>Trametes</taxon>
    </lineage>
</organism>
<evidence type="ECO:0000313" key="2">
    <source>
        <dbReference type="Proteomes" id="UP000184267"/>
    </source>
</evidence>
<evidence type="ECO:0000313" key="1">
    <source>
        <dbReference type="EMBL" id="OJT05763.1"/>
    </source>
</evidence>
<name>A0A1M2VE08_TRAPU</name>
<sequence length="49" mass="5223">MGLGIGWLTAGTWTLARAPRGGHGGRHPARAYKTVGASVPFIRKIPPRE</sequence>
<comment type="caution">
    <text evidence="1">The sequence shown here is derived from an EMBL/GenBank/DDBJ whole genome shotgun (WGS) entry which is preliminary data.</text>
</comment>